<keyword evidence="4" id="KW-1185">Reference proteome</keyword>
<keyword evidence="2" id="KW-0472">Membrane</keyword>
<keyword evidence="2" id="KW-1133">Transmembrane helix</keyword>
<keyword evidence="2" id="KW-0812">Transmembrane</keyword>
<comment type="caution">
    <text evidence="3">The sequence shown here is derived from an EMBL/GenBank/DDBJ whole genome shotgun (WGS) entry which is preliminary data.</text>
</comment>
<feature type="compositionally biased region" description="Low complexity" evidence="1">
    <location>
        <begin position="1"/>
        <end position="23"/>
    </location>
</feature>
<evidence type="ECO:0000313" key="3">
    <source>
        <dbReference type="EMBL" id="KAF8687681.1"/>
    </source>
</evidence>
<dbReference type="PANTHER" id="PTHR34189">
    <property type="entry name" value="TRANSMEMBRANE PROTEIN"/>
    <property type="match status" value="1"/>
</dbReference>
<feature type="region of interest" description="Disordered" evidence="1">
    <location>
        <begin position="1"/>
        <end position="26"/>
    </location>
</feature>
<dbReference type="PANTHER" id="PTHR34189:SF9">
    <property type="entry name" value="OS06G0600800 PROTEIN"/>
    <property type="match status" value="1"/>
</dbReference>
<dbReference type="OrthoDB" id="1028093at2759"/>
<accession>A0A835B6Y2</accession>
<reference evidence="3" key="1">
    <citation type="submission" date="2020-07" db="EMBL/GenBank/DDBJ databases">
        <title>Genome sequence and genetic diversity analysis of an under-domesticated orphan crop, white fonio (Digitaria exilis).</title>
        <authorList>
            <person name="Bennetzen J.L."/>
            <person name="Chen S."/>
            <person name="Ma X."/>
            <person name="Wang X."/>
            <person name="Yssel A.E.J."/>
            <person name="Chaluvadi S.R."/>
            <person name="Johnson M."/>
            <person name="Gangashetty P."/>
            <person name="Hamidou F."/>
            <person name="Sanogo M.D."/>
            <person name="Zwaenepoel A."/>
            <person name="Wallace J."/>
            <person name="Van De Peer Y."/>
            <person name="Van Deynze A."/>
        </authorList>
    </citation>
    <scope>NUCLEOTIDE SEQUENCE</scope>
    <source>
        <tissue evidence="3">Leaves</tissue>
    </source>
</reference>
<gene>
    <name evidence="3" type="ORF">HU200_042602</name>
</gene>
<protein>
    <submittedName>
        <fullName evidence="3">Uncharacterized protein</fullName>
    </submittedName>
</protein>
<name>A0A835B6Y2_9POAL</name>
<organism evidence="3 4">
    <name type="scientific">Digitaria exilis</name>
    <dbReference type="NCBI Taxonomy" id="1010633"/>
    <lineage>
        <taxon>Eukaryota</taxon>
        <taxon>Viridiplantae</taxon>
        <taxon>Streptophyta</taxon>
        <taxon>Embryophyta</taxon>
        <taxon>Tracheophyta</taxon>
        <taxon>Spermatophyta</taxon>
        <taxon>Magnoliopsida</taxon>
        <taxon>Liliopsida</taxon>
        <taxon>Poales</taxon>
        <taxon>Poaceae</taxon>
        <taxon>PACMAD clade</taxon>
        <taxon>Panicoideae</taxon>
        <taxon>Panicodae</taxon>
        <taxon>Paniceae</taxon>
        <taxon>Anthephorinae</taxon>
        <taxon>Digitaria</taxon>
    </lineage>
</organism>
<dbReference type="AlphaFoldDB" id="A0A835B6Y2"/>
<sequence length="104" mass="11277">MRRSSSAARVAEGGASAGSGEAALPTYDPMSAAGRREAARTRALTRAVHCIPVVLLLCAFLLWLSASYHTHLGKLPFRLQTPPWPHRPGGPYLPPNFRGTLRRC</sequence>
<dbReference type="Proteomes" id="UP000636709">
    <property type="component" value="Unassembled WGS sequence"/>
</dbReference>
<evidence type="ECO:0000313" key="4">
    <source>
        <dbReference type="Proteomes" id="UP000636709"/>
    </source>
</evidence>
<proteinExistence type="predicted"/>
<evidence type="ECO:0000256" key="1">
    <source>
        <dbReference type="SAM" id="MobiDB-lite"/>
    </source>
</evidence>
<feature type="transmembrane region" description="Helical" evidence="2">
    <location>
        <begin position="43"/>
        <end position="66"/>
    </location>
</feature>
<dbReference type="EMBL" id="JACEFO010002054">
    <property type="protein sequence ID" value="KAF8687681.1"/>
    <property type="molecule type" value="Genomic_DNA"/>
</dbReference>
<evidence type="ECO:0000256" key="2">
    <source>
        <dbReference type="SAM" id="Phobius"/>
    </source>
</evidence>